<name>A0ABR8DGH0_9NOST</name>
<sequence length="240" mass="27326">ALELETKKADGHSWKYRKITDESWKQAQMYLAHKEAIKATQPVIDVAAVPQVDPIVPILAEELAAATTREECENLFMTVTEQQKNEAWAILSDEQQQKILALYEPQVIQPSIFDQPPVVEAGESSAVSIDQPPVVEAGESSVVSMVNNHELVVNTDESTVTSQQLPVNSHESIVNSQQQIDNPVGHRCWVWHFSEWKEAIIQTWEYRPHEKFFKSAVSFIDNSFTRLVWVREAIFFPNQQ</sequence>
<dbReference type="EMBL" id="JACJSG010000093">
    <property type="protein sequence ID" value="MBD2505505.1"/>
    <property type="molecule type" value="Genomic_DNA"/>
</dbReference>
<gene>
    <name evidence="1" type="ORF">H6G83_33755</name>
</gene>
<feature type="non-terminal residue" evidence="1">
    <location>
        <position position="1"/>
    </location>
</feature>
<protein>
    <submittedName>
        <fullName evidence="1">Uncharacterized protein</fullName>
    </submittedName>
</protein>
<organism evidence="1 2">
    <name type="scientific">Anabaena azotica FACHB-119</name>
    <dbReference type="NCBI Taxonomy" id="947527"/>
    <lineage>
        <taxon>Bacteria</taxon>
        <taxon>Bacillati</taxon>
        <taxon>Cyanobacteriota</taxon>
        <taxon>Cyanophyceae</taxon>
        <taxon>Nostocales</taxon>
        <taxon>Nostocaceae</taxon>
        <taxon>Anabaena</taxon>
        <taxon>Anabaena azotica</taxon>
    </lineage>
</organism>
<accession>A0ABR8DGH0</accession>
<dbReference type="RefSeq" id="WP_190480371.1">
    <property type="nucleotide sequence ID" value="NZ_JACJSG010000093.1"/>
</dbReference>
<evidence type="ECO:0000313" key="2">
    <source>
        <dbReference type="Proteomes" id="UP000661112"/>
    </source>
</evidence>
<comment type="caution">
    <text evidence="1">The sequence shown here is derived from an EMBL/GenBank/DDBJ whole genome shotgun (WGS) entry which is preliminary data.</text>
</comment>
<reference evidence="1 2" key="1">
    <citation type="journal article" date="2020" name="ISME J.">
        <title>Comparative genomics reveals insights into cyanobacterial evolution and habitat adaptation.</title>
        <authorList>
            <person name="Chen M.Y."/>
            <person name="Teng W.K."/>
            <person name="Zhao L."/>
            <person name="Hu C.X."/>
            <person name="Zhou Y.K."/>
            <person name="Han B.P."/>
            <person name="Song L.R."/>
            <person name="Shu W.S."/>
        </authorList>
    </citation>
    <scope>NUCLEOTIDE SEQUENCE [LARGE SCALE GENOMIC DNA]</scope>
    <source>
        <strain evidence="1 2">FACHB-119</strain>
    </source>
</reference>
<dbReference type="Proteomes" id="UP000661112">
    <property type="component" value="Unassembled WGS sequence"/>
</dbReference>
<keyword evidence="2" id="KW-1185">Reference proteome</keyword>
<evidence type="ECO:0000313" key="1">
    <source>
        <dbReference type="EMBL" id="MBD2505505.1"/>
    </source>
</evidence>
<proteinExistence type="predicted"/>